<name>A0AAE0AP31_9ROSI</name>
<organism evidence="2 3">
    <name type="scientific">Dipteronia sinensis</name>
    <dbReference type="NCBI Taxonomy" id="43782"/>
    <lineage>
        <taxon>Eukaryota</taxon>
        <taxon>Viridiplantae</taxon>
        <taxon>Streptophyta</taxon>
        <taxon>Embryophyta</taxon>
        <taxon>Tracheophyta</taxon>
        <taxon>Spermatophyta</taxon>
        <taxon>Magnoliopsida</taxon>
        <taxon>eudicotyledons</taxon>
        <taxon>Gunneridae</taxon>
        <taxon>Pentapetalae</taxon>
        <taxon>rosids</taxon>
        <taxon>malvids</taxon>
        <taxon>Sapindales</taxon>
        <taxon>Sapindaceae</taxon>
        <taxon>Hippocastanoideae</taxon>
        <taxon>Acereae</taxon>
        <taxon>Dipteronia</taxon>
    </lineage>
</organism>
<sequence length="111" mass="12790">MLPRFEGMYVISSKESGDEAYTGEHIFEYVFKCIEEVRLENVVQLVTDNASNNIVVAKMLKGKMPNIFWSSSATHTINPMLEGIGKLPRFKRTIYNAKIFMIFIYAHHKTL</sequence>
<dbReference type="EMBL" id="JANJYJ010000003">
    <property type="protein sequence ID" value="KAK3221255.1"/>
    <property type="molecule type" value="Genomic_DNA"/>
</dbReference>
<accession>A0AAE0AP31</accession>
<dbReference type="PANTHER" id="PTHR32166">
    <property type="entry name" value="OSJNBA0013A04.12 PROTEIN"/>
    <property type="match status" value="1"/>
</dbReference>
<feature type="domain" description="DUF659" evidence="1">
    <location>
        <begin position="6"/>
        <end position="98"/>
    </location>
</feature>
<gene>
    <name evidence="2" type="ORF">Dsin_008280</name>
</gene>
<dbReference type="Proteomes" id="UP001281410">
    <property type="component" value="Unassembled WGS sequence"/>
</dbReference>
<evidence type="ECO:0000313" key="2">
    <source>
        <dbReference type="EMBL" id="KAK3221255.1"/>
    </source>
</evidence>
<keyword evidence="3" id="KW-1185">Reference proteome</keyword>
<dbReference type="AlphaFoldDB" id="A0AAE0AP31"/>
<proteinExistence type="predicted"/>
<reference evidence="2" key="1">
    <citation type="journal article" date="2023" name="Plant J.">
        <title>Genome sequences and population genomics provide insights into the demographic history, inbreeding, and mutation load of two 'living fossil' tree species of Dipteronia.</title>
        <authorList>
            <person name="Feng Y."/>
            <person name="Comes H.P."/>
            <person name="Chen J."/>
            <person name="Zhu S."/>
            <person name="Lu R."/>
            <person name="Zhang X."/>
            <person name="Li P."/>
            <person name="Qiu J."/>
            <person name="Olsen K.M."/>
            <person name="Qiu Y."/>
        </authorList>
    </citation>
    <scope>NUCLEOTIDE SEQUENCE</scope>
    <source>
        <strain evidence="2">NBL</strain>
    </source>
</reference>
<dbReference type="InterPro" id="IPR012337">
    <property type="entry name" value="RNaseH-like_sf"/>
</dbReference>
<dbReference type="Pfam" id="PF04937">
    <property type="entry name" value="DUF659"/>
    <property type="match status" value="1"/>
</dbReference>
<evidence type="ECO:0000313" key="3">
    <source>
        <dbReference type="Proteomes" id="UP001281410"/>
    </source>
</evidence>
<protein>
    <recommendedName>
        <fullName evidence="1">DUF659 domain-containing protein</fullName>
    </recommendedName>
</protein>
<dbReference type="SUPFAM" id="SSF53098">
    <property type="entry name" value="Ribonuclease H-like"/>
    <property type="match status" value="1"/>
</dbReference>
<evidence type="ECO:0000259" key="1">
    <source>
        <dbReference type="Pfam" id="PF04937"/>
    </source>
</evidence>
<dbReference type="InterPro" id="IPR007021">
    <property type="entry name" value="DUF659"/>
</dbReference>
<comment type="caution">
    <text evidence="2">The sequence shown here is derived from an EMBL/GenBank/DDBJ whole genome shotgun (WGS) entry which is preliminary data.</text>
</comment>
<dbReference type="PANTHER" id="PTHR32166:SF74">
    <property type="entry name" value="OS05G0256350 PROTEIN"/>
    <property type="match status" value="1"/>
</dbReference>